<name>A0A1I8BAE3_MELHA</name>
<evidence type="ECO:0000256" key="1">
    <source>
        <dbReference type="SAM" id="MobiDB-lite"/>
    </source>
</evidence>
<dbReference type="AlphaFoldDB" id="A0A1I8BAE3"/>
<feature type="compositionally biased region" description="Polar residues" evidence="1">
    <location>
        <begin position="31"/>
        <end position="44"/>
    </location>
</feature>
<protein>
    <submittedName>
        <fullName evidence="3">Uncharacterized protein</fullName>
    </submittedName>
</protein>
<feature type="compositionally biased region" description="Low complexity" evidence="1">
    <location>
        <begin position="169"/>
        <end position="196"/>
    </location>
</feature>
<feature type="region of interest" description="Disordered" evidence="1">
    <location>
        <begin position="1"/>
        <end position="54"/>
    </location>
</feature>
<keyword evidence="2" id="KW-1185">Reference proteome</keyword>
<feature type="compositionally biased region" description="Low complexity" evidence="1">
    <location>
        <begin position="16"/>
        <end position="30"/>
    </location>
</feature>
<proteinExistence type="predicted"/>
<evidence type="ECO:0000313" key="3">
    <source>
        <dbReference type="WBParaSite" id="MhA1_Contig168.frz3.gene32"/>
    </source>
</evidence>
<feature type="compositionally biased region" description="Polar residues" evidence="1">
    <location>
        <begin position="1"/>
        <end position="10"/>
    </location>
</feature>
<sequence>MLGEQTQNKGEVQICNNSSRQTATTSQQQNDTSSVNTPPNTQQKQRNDSKPQGIVYPQTATNMLNNQQNHSINVSSSQQQQTSFCGNYGTTAAFHFNPFATTFATNNNCIDNRINDPLFGNNFNTIINNAANSDFNMVRWGGNNFFDGNTNIGRIATARIGNTKIEENSSSGLNLSLQSTTNSNGQSSTTNNKNSSEIQNGRNNNNMMLSVKEEPISSTAIISATSSISPSSLARVFHGGKSNNVGLSCHQPTGI</sequence>
<accession>A0A1I8BAE3</accession>
<feature type="region of interest" description="Disordered" evidence="1">
    <location>
        <begin position="169"/>
        <end position="204"/>
    </location>
</feature>
<dbReference type="Proteomes" id="UP000095281">
    <property type="component" value="Unplaced"/>
</dbReference>
<evidence type="ECO:0000313" key="2">
    <source>
        <dbReference type="Proteomes" id="UP000095281"/>
    </source>
</evidence>
<organism evidence="2 3">
    <name type="scientific">Meloidogyne hapla</name>
    <name type="common">Root-knot nematode worm</name>
    <dbReference type="NCBI Taxonomy" id="6305"/>
    <lineage>
        <taxon>Eukaryota</taxon>
        <taxon>Metazoa</taxon>
        <taxon>Ecdysozoa</taxon>
        <taxon>Nematoda</taxon>
        <taxon>Chromadorea</taxon>
        <taxon>Rhabditida</taxon>
        <taxon>Tylenchina</taxon>
        <taxon>Tylenchomorpha</taxon>
        <taxon>Tylenchoidea</taxon>
        <taxon>Meloidogynidae</taxon>
        <taxon>Meloidogyninae</taxon>
        <taxon>Meloidogyne</taxon>
    </lineage>
</organism>
<dbReference type="WBParaSite" id="MhA1_Contig168.frz3.gene32">
    <property type="protein sequence ID" value="MhA1_Contig168.frz3.gene32"/>
    <property type="gene ID" value="MhA1_Contig168.frz3.gene32"/>
</dbReference>
<reference evidence="3" key="1">
    <citation type="submission" date="2016-11" db="UniProtKB">
        <authorList>
            <consortium name="WormBaseParasite"/>
        </authorList>
    </citation>
    <scope>IDENTIFICATION</scope>
</reference>